<dbReference type="EMBL" id="AYGX02000042">
    <property type="protein sequence ID" value="KRO28460.1"/>
    <property type="molecule type" value="Genomic_DNA"/>
</dbReference>
<organism evidence="2 3">
    <name type="scientific">Lactiplantibacillus fabifermentans DSM 21115</name>
    <dbReference type="NCBI Taxonomy" id="1413187"/>
    <lineage>
        <taxon>Bacteria</taxon>
        <taxon>Bacillati</taxon>
        <taxon>Bacillota</taxon>
        <taxon>Bacilli</taxon>
        <taxon>Lactobacillales</taxon>
        <taxon>Lactobacillaceae</taxon>
        <taxon>Lactiplantibacillus</taxon>
    </lineage>
</organism>
<accession>A0A0R2NSU5</accession>
<comment type="caution">
    <text evidence="2">The sequence shown here is derived from an EMBL/GenBank/DDBJ whole genome shotgun (WGS) entry which is preliminary data.</text>
</comment>
<feature type="compositionally biased region" description="Basic and acidic residues" evidence="1">
    <location>
        <begin position="52"/>
        <end position="65"/>
    </location>
</feature>
<gene>
    <name evidence="2" type="ORF">DY78_GL002359</name>
</gene>
<name>A0A0R2NSU5_9LACO</name>
<evidence type="ECO:0000313" key="2">
    <source>
        <dbReference type="EMBL" id="KRO28460.1"/>
    </source>
</evidence>
<dbReference type="Proteomes" id="UP000050920">
    <property type="component" value="Unassembled WGS sequence"/>
</dbReference>
<keyword evidence="3" id="KW-1185">Reference proteome</keyword>
<evidence type="ECO:0000256" key="1">
    <source>
        <dbReference type="SAM" id="MobiDB-lite"/>
    </source>
</evidence>
<feature type="compositionally biased region" description="Gly residues" evidence="1">
    <location>
        <begin position="171"/>
        <end position="181"/>
    </location>
</feature>
<proteinExistence type="predicted"/>
<dbReference type="AlphaFoldDB" id="A0A0R2NSU5"/>
<dbReference type="RefSeq" id="WP_024624617.1">
    <property type="nucleotide sequence ID" value="NZ_AYGX02000042.1"/>
</dbReference>
<dbReference type="Pfam" id="PF06810">
    <property type="entry name" value="Phage_scaffold"/>
    <property type="match status" value="1"/>
</dbReference>
<protein>
    <recommendedName>
        <fullName evidence="4">Scaffolding protein</fullName>
    </recommendedName>
</protein>
<feature type="region of interest" description="Disordered" evidence="1">
    <location>
        <begin position="36"/>
        <end position="94"/>
    </location>
</feature>
<dbReference type="InterPro" id="IPR009636">
    <property type="entry name" value="SCAF"/>
</dbReference>
<sequence>MALTREFLKELGIEGDNLEKVMSEYGKTHSELTELQSQVTNLTSENEALTSKVKERDESISKLGDEAGTSQKLKDQIAQLQADSKSKDEAWSNKLTKAQTDNAVKLALINANVHDPNDLMSQLDMSIVKLDDDGKVKGLDEQVSALKESKAYLFKTDDQTQNNNQPVIKPGAGGNPSGAGGDNDSIVSRIAAHLNTK</sequence>
<evidence type="ECO:0008006" key="4">
    <source>
        <dbReference type="Google" id="ProtNLM"/>
    </source>
</evidence>
<feature type="compositionally biased region" description="Polar residues" evidence="1">
    <location>
        <begin position="36"/>
        <end position="49"/>
    </location>
</feature>
<feature type="region of interest" description="Disordered" evidence="1">
    <location>
        <begin position="157"/>
        <end position="185"/>
    </location>
</feature>
<evidence type="ECO:0000313" key="3">
    <source>
        <dbReference type="Proteomes" id="UP000050920"/>
    </source>
</evidence>
<reference evidence="2 3" key="1">
    <citation type="journal article" date="2015" name="Genome Announc.">
        <title>Expanding the biotechnology potential of lactobacilli through comparative genomics of 213 strains and associated genera.</title>
        <authorList>
            <person name="Sun Z."/>
            <person name="Harris H.M."/>
            <person name="McCann A."/>
            <person name="Guo C."/>
            <person name="Argimon S."/>
            <person name="Zhang W."/>
            <person name="Yang X."/>
            <person name="Jeffery I.B."/>
            <person name="Cooney J.C."/>
            <person name="Kagawa T.F."/>
            <person name="Liu W."/>
            <person name="Song Y."/>
            <person name="Salvetti E."/>
            <person name="Wrobel A."/>
            <person name="Rasinkangas P."/>
            <person name="Parkhill J."/>
            <person name="Rea M.C."/>
            <person name="O'Sullivan O."/>
            <person name="Ritari J."/>
            <person name="Douillard F.P."/>
            <person name="Paul Ross R."/>
            <person name="Yang R."/>
            <person name="Briner A.E."/>
            <person name="Felis G.E."/>
            <person name="de Vos W.M."/>
            <person name="Barrangou R."/>
            <person name="Klaenhammer T.R."/>
            <person name="Caufield P.W."/>
            <person name="Cui Y."/>
            <person name="Zhang H."/>
            <person name="O'Toole P.W."/>
        </authorList>
    </citation>
    <scope>NUCLEOTIDE SEQUENCE [LARGE SCALE GENOMIC DNA]</scope>
    <source>
        <strain evidence="2 3">DSM 21115</strain>
    </source>
</reference>